<evidence type="ECO:0000256" key="1">
    <source>
        <dbReference type="SAM" id="Phobius"/>
    </source>
</evidence>
<accession>A0A939FY92</accession>
<evidence type="ECO:0000313" key="2">
    <source>
        <dbReference type="EMBL" id="MBO0661742.1"/>
    </source>
</evidence>
<keyword evidence="1" id="KW-0812">Transmembrane</keyword>
<keyword evidence="1" id="KW-1133">Transmembrane helix</keyword>
<dbReference type="AlphaFoldDB" id="A0A939FY92"/>
<reference evidence="2" key="1">
    <citation type="submission" date="2021-03" db="EMBL/GenBank/DDBJ databases">
        <title>Whole genome sequence of Jiella sp. CQZ9-1.</title>
        <authorList>
            <person name="Tuo L."/>
        </authorList>
    </citation>
    <scope>NUCLEOTIDE SEQUENCE</scope>
    <source>
        <strain evidence="2">CQZ9-1</strain>
    </source>
</reference>
<keyword evidence="3" id="KW-1185">Reference proteome</keyword>
<dbReference type="RefSeq" id="WP_207256441.1">
    <property type="nucleotide sequence ID" value="NZ_JAFMPP010000002.1"/>
</dbReference>
<dbReference type="Proteomes" id="UP000664122">
    <property type="component" value="Unassembled WGS sequence"/>
</dbReference>
<keyword evidence="1" id="KW-0472">Membrane</keyword>
<sequence>MSLVERSGLSQFRAERQEYRMVFAVTFPIFFTVALVSRLLPARLRPTPFGQSGVFAVFRDAKAAAHSVLPYAFMR</sequence>
<gene>
    <name evidence="2" type="ORF">J1C48_04070</name>
</gene>
<dbReference type="EMBL" id="JAFMPP010000002">
    <property type="protein sequence ID" value="MBO0661742.1"/>
    <property type="molecule type" value="Genomic_DNA"/>
</dbReference>
<feature type="transmembrane region" description="Helical" evidence="1">
    <location>
        <begin position="21"/>
        <end position="40"/>
    </location>
</feature>
<comment type="caution">
    <text evidence="2">The sequence shown here is derived from an EMBL/GenBank/DDBJ whole genome shotgun (WGS) entry which is preliminary data.</text>
</comment>
<evidence type="ECO:0000313" key="3">
    <source>
        <dbReference type="Proteomes" id="UP000664122"/>
    </source>
</evidence>
<name>A0A939FY92_9HYPH</name>
<organism evidence="2 3">
    <name type="scientific">Jiella flava</name>
    <dbReference type="NCBI Taxonomy" id="2816857"/>
    <lineage>
        <taxon>Bacteria</taxon>
        <taxon>Pseudomonadati</taxon>
        <taxon>Pseudomonadota</taxon>
        <taxon>Alphaproteobacteria</taxon>
        <taxon>Hyphomicrobiales</taxon>
        <taxon>Aurantimonadaceae</taxon>
        <taxon>Jiella</taxon>
    </lineage>
</organism>
<proteinExistence type="predicted"/>
<protein>
    <submittedName>
        <fullName evidence="2">Uncharacterized protein</fullName>
    </submittedName>
</protein>